<dbReference type="Pfam" id="PF00276">
    <property type="entry name" value="Ribosomal_L23"/>
    <property type="match status" value="1"/>
</dbReference>
<dbReference type="AlphaFoldDB" id="A0A7T0BVL9"/>
<evidence type="ECO:0000256" key="6">
    <source>
        <dbReference type="HAMAP-Rule" id="MF_01369"/>
    </source>
</evidence>
<evidence type="ECO:0000256" key="3">
    <source>
        <dbReference type="ARBA" id="ARBA00022884"/>
    </source>
</evidence>
<dbReference type="GO" id="GO:1990904">
    <property type="term" value="C:ribonucleoprotein complex"/>
    <property type="evidence" value="ECO:0007669"/>
    <property type="project" value="UniProtKB-KW"/>
</dbReference>
<protein>
    <recommendedName>
        <fullName evidence="6">Large ribosomal subunit protein uL23</fullName>
    </recommendedName>
</protein>
<accession>A0A7T0BVL9</accession>
<evidence type="ECO:0000256" key="4">
    <source>
        <dbReference type="ARBA" id="ARBA00022980"/>
    </source>
</evidence>
<gene>
    <name evidence="6 7" type="primary">rplW</name>
    <name evidence="7" type="ORF">G3M70_07600</name>
</gene>
<dbReference type="InterPro" id="IPR012677">
    <property type="entry name" value="Nucleotide-bd_a/b_plait_sf"/>
</dbReference>
<dbReference type="PANTHER" id="PTHR11620">
    <property type="entry name" value="60S RIBOSOMAL PROTEIN L23A"/>
    <property type="match status" value="1"/>
</dbReference>
<proteinExistence type="inferred from homology"/>
<dbReference type="Gene3D" id="3.30.70.330">
    <property type="match status" value="1"/>
</dbReference>
<dbReference type="NCBIfam" id="NF004359">
    <property type="entry name" value="PRK05738.1-3"/>
    <property type="match status" value="1"/>
</dbReference>
<keyword evidence="4 6" id="KW-0689">Ribosomal protein</keyword>
<dbReference type="GO" id="GO:0003735">
    <property type="term" value="F:structural constituent of ribosome"/>
    <property type="evidence" value="ECO:0007669"/>
    <property type="project" value="InterPro"/>
</dbReference>
<dbReference type="FunFam" id="3.30.70.330:FF:000001">
    <property type="entry name" value="50S ribosomal protein L23"/>
    <property type="match status" value="1"/>
</dbReference>
<dbReference type="KEGG" id="nli:G3M70_07600"/>
<evidence type="ECO:0000256" key="2">
    <source>
        <dbReference type="ARBA" id="ARBA00022730"/>
    </source>
</evidence>
<dbReference type="Proteomes" id="UP000594688">
    <property type="component" value="Chromosome"/>
</dbReference>
<dbReference type="GO" id="GO:0006412">
    <property type="term" value="P:translation"/>
    <property type="evidence" value="ECO:0007669"/>
    <property type="project" value="UniProtKB-UniRule"/>
</dbReference>
<evidence type="ECO:0000313" key="7">
    <source>
        <dbReference type="EMBL" id="QPJ61753.1"/>
    </source>
</evidence>
<evidence type="ECO:0000313" key="8">
    <source>
        <dbReference type="Proteomes" id="UP000594688"/>
    </source>
</evidence>
<dbReference type="GO" id="GO:0005840">
    <property type="term" value="C:ribosome"/>
    <property type="evidence" value="ECO:0007669"/>
    <property type="project" value="UniProtKB-KW"/>
</dbReference>
<name>A0A7T0BVL9_9BACT</name>
<dbReference type="NCBIfam" id="NF004363">
    <property type="entry name" value="PRK05738.2-4"/>
    <property type="match status" value="1"/>
</dbReference>
<comment type="function">
    <text evidence="6">One of the early assembly proteins it binds 23S rRNA. One of the proteins that surrounds the polypeptide exit tunnel on the outside of the ribosome. Forms the main docking site for trigger factor binding to the ribosome.</text>
</comment>
<evidence type="ECO:0000256" key="5">
    <source>
        <dbReference type="ARBA" id="ARBA00023274"/>
    </source>
</evidence>
<keyword evidence="5 6" id="KW-0687">Ribonucleoprotein</keyword>
<dbReference type="SUPFAM" id="SSF54189">
    <property type="entry name" value="Ribosomal proteins S24e, L23 and L15e"/>
    <property type="match status" value="1"/>
</dbReference>
<dbReference type="EMBL" id="CP048685">
    <property type="protein sequence ID" value="QPJ61753.1"/>
    <property type="molecule type" value="Genomic_DNA"/>
</dbReference>
<comment type="subunit">
    <text evidence="6">Part of the 50S ribosomal subunit. Contacts protein L29, and trigger factor when it is bound to the ribosome.</text>
</comment>
<comment type="similarity">
    <text evidence="1 6">Belongs to the universal ribosomal protein uL23 family.</text>
</comment>
<dbReference type="InterPro" id="IPR013025">
    <property type="entry name" value="Ribosomal_uL23-like"/>
</dbReference>
<keyword evidence="3 6" id="KW-0694">RNA-binding</keyword>
<dbReference type="GO" id="GO:0019843">
    <property type="term" value="F:rRNA binding"/>
    <property type="evidence" value="ECO:0007669"/>
    <property type="project" value="UniProtKB-UniRule"/>
</dbReference>
<sequence length="95" mass="10811">MDLHRVLEKPLVTEKGTLMSEGGNWVLFQVNRGANKHLVKQAVEKIFKVTVLKVNTLMMKPKSKRFGRHVGQTQSWKKAMVLLKDGDTIDFFEGA</sequence>
<dbReference type="HAMAP" id="MF_01369_B">
    <property type="entry name" value="Ribosomal_uL23_B"/>
    <property type="match status" value="1"/>
</dbReference>
<evidence type="ECO:0000256" key="1">
    <source>
        <dbReference type="ARBA" id="ARBA00006700"/>
    </source>
</evidence>
<organism evidence="7 8">
    <name type="scientific">Candidatus Nitronauta litoralis</name>
    <dbReference type="NCBI Taxonomy" id="2705533"/>
    <lineage>
        <taxon>Bacteria</taxon>
        <taxon>Pseudomonadati</taxon>
        <taxon>Nitrospinota/Tectimicrobiota group</taxon>
        <taxon>Nitrospinota</taxon>
        <taxon>Nitrospinia</taxon>
        <taxon>Nitrospinales</taxon>
        <taxon>Nitrospinaceae</taxon>
        <taxon>Candidatus Nitronauta</taxon>
    </lineage>
</organism>
<reference evidence="7 8" key="1">
    <citation type="submission" date="2020-02" db="EMBL/GenBank/DDBJ databases">
        <title>Genomic and physiological characterization of two novel Nitrospinaceae genera.</title>
        <authorList>
            <person name="Mueller A.J."/>
            <person name="Jung M.-Y."/>
            <person name="Strachan C.R."/>
            <person name="Herbold C.W."/>
            <person name="Kirkegaard R.H."/>
            <person name="Daims H."/>
        </authorList>
    </citation>
    <scope>NUCLEOTIDE SEQUENCE [LARGE SCALE GENOMIC DNA]</scope>
    <source>
        <strain evidence="7">EB</strain>
    </source>
</reference>
<keyword evidence="2 6" id="KW-0699">rRNA-binding</keyword>
<dbReference type="InterPro" id="IPR012678">
    <property type="entry name" value="Ribosomal_uL23/eL15/eS24_sf"/>
</dbReference>